<protein>
    <recommendedName>
        <fullName evidence="2">IgGFc-binding protein N-terminal domain-containing protein</fullName>
    </recommendedName>
</protein>
<dbReference type="PANTHER" id="PTHR46534">
    <property type="entry name" value="IGGFC_BINDING DOMAIN-CONTAINING PROTEIN"/>
    <property type="match status" value="1"/>
</dbReference>
<feature type="signal peptide" evidence="1">
    <location>
        <begin position="1"/>
        <end position="20"/>
    </location>
</feature>
<evidence type="ECO:0000256" key="1">
    <source>
        <dbReference type="SAM" id="SignalP"/>
    </source>
</evidence>
<keyword evidence="1" id="KW-0732">Signal</keyword>
<dbReference type="Ensembl" id="ENSSPUT00000009680.1">
    <property type="protein sequence ID" value="ENSSPUP00000009068.1"/>
    <property type="gene ID" value="ENSSPUG00000007076.1"/>
</dbReference>
<accession>A0A8D0GPN4</accession>
<organism evidence="3 4">
    <name type="scientific">Sphenodon punctatus</name>
    <name type="common">Tuatara</name>
    <name type="synonym">Hatteria punctata</name>
    <dbReference type="NCBI Taxonomy" id="8508"/>
    <lineage>
        <taxon>Eukaryota</taxon>
        <taxon>Metazoa</taxon>
        <taxon>Chordata</taxon>
        <taxon>Craniata</taxon>
        <taxon>Vertebrata</taxon>
        <taxon>Euteleostomi</taxon>
        <taxon>Lepidosauria</taxon>
        <taxon>Sphenodontia</taxon>
        <taxon>Sphenodontidae</taxon>
        <taxon>Sphenodon</taxon>
    </lineage>
</organism>
<keyword evidence="4" id="KW-1185">Reference proteome</keyword>
<proteinExistence type="predicted"/>
<reference evidence="3" key="1">
    <citation type="submission" date="2025-08" db="UniProtKB">
        <authorList>
            <consortium name="Ensembl"/>
        </authorList>
    </citation>
    <scope>IDENTIFICATION</scope>
</reference>
<dbReference type="InterPro" id="IPR035234">
    <property type="entry name" value="IgGFc-bd_N"/>
</dbReference>
<dbReference type="GeneTree" id="ENSGT00830000128645"/>
<evidence type="ECO:0000313" key="4">
    <source>
        <dbReference type="Proteomes" id="UP000694392"/>
    </source>
</evidence>
<sequence length="445" mass="48325">MGNQGLLHVTGFLLLGLSQTFPQGSTQGASGFGSRNCTKTLGREFITSFMENWIPGQYSSFQVQITSYSASTSVSVSVGSFEKNVSVDQGEVVQVVLPRTVEIVGSKTFSNTVRIKADKDITAMSLSYKGLSTETAMLFPVPVLGNEYYIVTPSSSAGDPEFSIMAHREPSTVEIHVKGQVTYQGSPYCEGDILNVTLPAFQGVQIQGKGDLSGTRIVSQKTVAVLAGHACTSENTKCHHVFEQLLPVCSWGRTYVIPPVPFQTKHDIVYVSASQPTAVQYWLGRQQSNASLEGGQVLPLEVEPSSPVYITASVGVQVVYYSTGSDMAMYAYDTFLINVPDVASYCLSYSANWQVGFDNYVLLVARSTEAEAVTLDKQPLRNVKWTKVRGSEFSWGVYPLATDLNMHIVSHPSSPFALLSFGTANRDGYGTLGACGESEYKFYCC</sequence>
<evidence type="ECO:0000313" key="3">
    <source>
        <dbReference type="Ensembl" id="ENSSPUP00000009068.1"/>
    </source>
</evidence>
<feature type="chain" id="PRO_5034616684" description="IgGFc-binding protein N-terminal domain-containing protein" evidence="1">
    <location>
        <begin position="21"/>
        <end position="445"/>
    </location>
</feature>
<dbReference type="Pfam" id="PF17517">
    <property type="entry name" value="IgGFc_binding"/>
    <property type="match status" value="1"/>
</dbReference>
<name>A0A8D0GPN4_SPHPU</name>
<dbReference type="Proteomes" id="UP000694392">
    <property type="component" value="Unplaced"/>
</dbReference>
<dbReference type="OMA" id="HACTSEN"/>
<feature type="domain" description="IgGFc-binding protein N-terminal" evidence="2">
    <location>
        <begin position="135"/>
        <end position="422"/>
    </location>
</feature>
<evidence type="ECO:0000259" key="2">
    <source>
        <dbReference type="Pfam" id="PF17517"/>
    </source>
</evidence>
<dbReference type="PANTHER" id="PTHR46534:SF2">
    <property type="entry name" value="VWFD DOMAIN-CONTAINING PROTEIN"/>
    <property type="match status" value="1"/>
</dbReference>
<reference evidence="3" key="2">
    <citation type="submission" date="2025-09" db="UniProtKB">
        <authorList>
            <consortium name="Ensembl"/>
        </authorList>
    </citation>
    <scope>IDENTIFICATION</scope>
</reference>
<dbReference type="AlphaFoldDB" id="A0A8D0GPN4"/>